<dbReference type="InterPro" id="IPR018300">
    <property type="entry name" value="Aminotrans_IV_CS"/>
</dbReference>
<evidence type="ECO:0000256" key="10">
    <source>
        <dbReference type="RuleBase" id="RU004106"/>
    </source>
</evidence>
<evidence type="ECO:0000256" key="1">
    <source>
        <dbReference type="ARBA" id="ARBA00001933"/>
    </source>
</evidence>
<evidence type="ECO:0000256" key="11">
    <source>
        <dbReference type="RuleBase" id="RU004516"/>
    </source>
</evidence>
<dbReference type="NCBIfam" id="TIGR01121">
    <property type="entry name" value="D_amino_aminoT"/>
    <property type="match status" value="1"/>
</dbReference>
<dbReference type="Gene3D" id="3.30.470.10">
    <property type="match status" value="1"/>
</dbReference>
<dbReference type="CDD" id="cd01558">
    <property type="entry name" value="D-AAT_like"/>
    <property type="match status" value="1"/>
</dbReference>
<dbReference type="InterPro" id="IPR001544">
    <property type="entry name" value="Aminotrans_IV"/>
</dbReference>
<dbReference type="Pfam" id="PF01063">
    <property type="entry name" value="Aminotran_4"/>
    <property type="match status" value="1"/>
</dbReference>
<accession>A0ABR5A8X6</accession>
<sequence length="279" mass="31294">MAYVLMNDDFVSREAARVDIEDRGYQFGDGIYEVVRVHGGKLFKMDEHLSRFVRSTSEIGITLPFSVETIKDKLLQLFELDPLEDGMIYFQVTRGTAPRIHHFPEPSVPARLIAYTKTSARPAQLQQQGVQCVFAEDIRWLRCDIKSLNLLGNVMAKQQAKTAGAYEAILHRGEMVTEGSSTNVFIVNNETLYTHPANNFILNGITRMTILEMCAKLNIKVVESTFTTQDLLEADEVFISSTNIDAMPVIQVDGRPIGSGKPGALTKAIQREFEQLFNS</sequence>
<comment type="function">
    <text evidence="12">Acts on the D-isomers of alanine, leucine, aspartate, glutamate, aminobutyrate, norvaline and asparagine. The enzyme transfers an amino group from a substrate D-amino acid to the pyridoxal phosphate cofactor to form pyridoxamine and an alpha-keto acid in the first half-reaction.</text>
</comment>
<dbReference type="InterPro" id="IPR043132">
    <property type="entry name" value="BCAT-like_C"/>
</dbReference>
<dbReference type="PANTHER" id="PTHR42743">
    <property type="entry name" value="AMINO-ACID AMINOTRANSFERASE"/>
    <property type="match status" value="1"/>
</dbReference>
<dbReference type="InterPro" id="IPR005784">
    <property type="entry name" value="D_amino_transT"/>
</dbReference>
<evidence type="ECO:0000256" key="6">
    <source>
        <dbReference type="ARBA" id="ARBA00022576"/>
    </source>
</evidence>
<name>A0ABR5A8X6_9BACL</name>
<organism evidence="13 14">
    <name type="scientific">Cohnella kolymensis</name>
    <dbReference type="NCBI Taxonomy" id="1590652"/>
    <lineage>
        <taxon>Bacteria</taxon>
        <taxon>Bacillati</taxon>
        <taxon>Bacillota</taxon>
        <taxon>Bacilli</taxon>
        <taxon>Bacillales</taxon>
        <taxon>Paenibacillaceae</taxon>
        <taxon>Cohnella</taxon>
    </lineage>
</organism>
<evidence type="ECO:0000256" key="12">
    <source>
        <dbReference type="RuleBase" id="RU004520"/>
    </source>
</evidence>
<dbReference type="Proteomes" id="UP000054526">
    <property type="component" value="Unassembled WGS sequence"/>
</dbReference>
<evidence type="ECO:0000313" key="13">
    <source>
        <dbReference type="EMBL" id="KIL37468.1"/>
    </source>
</evidence>
<dbReference type="PROSITE" id="PS00770">
    <property type="entry name" value="AA_TRANSFER_CLASS_4"/>
    <property type="match status" value="1"/>
</dbReference>
<dbReference type="EC" id="2.6.1.21" evidence="4 12"/>
<dbReference type="EMBL" id="JXAL01000001">
    <property type="protein sequence ID" value="KIL37468.1"/>
    <property type="molecule type" value="Genomic_DNA"/>
</dbReference>
<keyword evidence="8 11" id="KW-0663">Pyridoxal phosphate</keyword>
<comment type="cofactor">
    <cofactor evidence="1 11">
        <name>pyridoxal 5'-phosphate</name>
        <dbReference type="ChEBI" id="CHEBI:597326"/>
    </cofactor>
</comment>
<keyword evidence="6 13" id="KW-0032">Aminotransferase</keyword>
<dbReference type="RefSeq" id="WP_041058948.1">
    <property type="nucleotide sequence ID" value="NZ_JXAL01000001.1"/>
</dbReference>
<dbReference type="SUPFAM" id="SSF56752">
    <property type="entry name" value="D-aminoacid aminotransferase-like PLP-dependent enzymes"/>
    <property type="match status" value="1"/>
</dbReference>
<protein>
    <recommendedName>
        <fullName evidence="5 12">D-alanine aminotransferase</fullName>
        <ecNumber evidence="4 12">2.6.1.21</ecNumber>
    </recommendedName>
</protein>
<reference evidence="13 14" key="1">
    <citation type="submission" date="2014-12" db="EMBL/GenBank/DDBJ databases">
        <title>Draft genome sequence of Cohnella kolymensis strain B-2846.</title>
        <authorList>
            <person name="Karlyshev A.V."/>
            <person name="Kudryashova E.B."/>
        </authorList>
    </citation>
    <scope>NUCLEOTIDE SEQUENCE [LARGE SCALE GENOMIC DNA]</scope>
    <source>
        <strain evidence="13 14">VKM B-2846</strain>
    </source>
</reference>
<evidence type="ECO:0000256" key="3">
    <source>
        <dbReference type="ARBA" id="ARBA00011738"/>
    </source>
</evidence>
<dbReference type="Gene3D" id="3.20.10.10">
    <property type="entry name" value="D-amino Acid Aminotransferase, subunit A, domain 2"/>
    <property type="match status" value="1"/>
</dbReference>
<evidence type="ECO:0000313" key="14">
    <source>
        <dbReference type="Proteomes" id="UP000054526"/>
    </source>
</evidence>
<gene>
    <name evidence="13" type="ORF">SD71_02175</name>
</gene>
<keyword evidence="14" id="KW-1185">Reference proteome</keyword>
<comment type="similarity">
    <text evidence="2 10">Belongs to the class-IV pyridoxal-phosphate-dependent aminotransferase family.</text>
</comment>
<comment type="catalytic activity">
    <reaction evidence="9 12">
        <text>D-alanine + 2-oxoglutarate = D-glutamate + pyruvate</text>
        <dbReference type="Rhea" id="RHEA:15869"/>
        <dbReference type="ChEBI" id="CHEBI:15361"/>
        <dbReference type="ChEBI" id="CHEBI:16810"/>
        <dbReference type="ChEBI" id="CHEBI:29986"/>
        <dbReference type="ChEBI" id="CHEBI:57416"/>
        <dbReference type="EC" id="2.6.1.21"/>
    </reaction>
</comment>
<proteinExistence type="inferred from homology"/>
<evidence type="ECO:0000256" key="4">
    <source>
        <dbReference type="ARBA" id="ARBA00012874"/>
    </source>
</evidence>
<dbReference type="GO" id="GO:0008483">
    <property type="term" value="F:transaminase activity"/>
    <property type="evidence" value="ECO:0007669"/>
    <property type="project" value="UniProtKB-KW"/>
</dbReference>
<dbReference type="InterPro" id="IPR036038">
    <property type="entry name" value="Aminotransferase-like"/>
</dbReference>
<evidence type="ECO:0000256" key="9">
    <source>
        <dbReference type="ARBA" id="ARBA00047911"/>
    </source>
</evidence>
<evidence type="ECO:0000256" key="5">
    <source>
        <dbReference type="ARBA" id="ARBA00021779"/>
    </source>
</evidence>
<keyword evidence="7" id="KW-0808">Transferase</keyword>
<comment type="caution">
    <text evidence="13">The sequence shown here is derived from an EMBL/GenBank/DDBJ whole genome shotgun (WGS) entry which is preliminary data.</text>
</comment>
<evidence type="ECO:0000256" key="8">
    <source>
        <dbReference type="ARBA" id="ARBA00022898"/>
    </source>
</evidence>
<comment type="subunit">
    <text evidence="3">Homodimer.</text>
</comment>
<dbReference type="InterPro" id="IPR043131">
    <property type="entry name" value="BCAT-like_N"/>
</dbReference>
<evidence type="ECO:0000256" key="7">
    <source>
        <dbReference type="ARBA" id="ARBA00022679"/>
    </source>
</evidence>
<dbReference type="PANTHER" id="PTHR42743:SF10">
    <property type="entry name" value="D-ALANINE AMINOTRANSFERASE"/>
    <property type="match status" value="1"/>
</dbReference>
<dbReference type="InterPro" id="IPR050571">
    <property type="entry name" value="Class-IV_PLP-Dep_Aminotrnsfr"/>
</dbReference>
<evidence type="ECO:0000256" key="2">
    <source>
        <dbReference type="ARBA" id="ARBA00009320"/>
    </source>
</evidence>